<keyword evidence="3" id="KW-1185">Reference proteome</keyword>
<feature type="domain" description="vWA-MoxR associated protein N-terminal HTH" evidence="1">
    <location>
        <begin position="1"/>
        <end position="86"/>
    </location>
</feature>
<name>A0ABU5TWT5_9CYAN</name>
<dbReference type="PANTHER" id="PTHR34301">
    <property type="entry name" value="DNA-BINDING PROTEIN-RELATED"/>
    <property type="match status" value="1"/>
</dbReference>
<dbReference type="PANTHER" id="PTHR34301:SF8">
    <property type="entry name" value="ATPASE DOMAIN-CONTAINING PROTEIN"/>
    <property type="match status" value="1"/>
</dbReference>
<evidence type="ECO:0000259" key="1">
    <source>
        <dbReference type="Pfam" id="PF26355"/>
    </source>
</evidence>
<gene>
    <name evidence="2" type="ORF">VB854_10485</name>
</gene>
<dbReference type="SUPFAM" id="SSF52540">
    <property type="entry name" value="P-loop containing nucleoside triphosphate hydrolases"/>
    <property type="match status" value="1"/>
</dbReference>
<sequence length="450" mass="51202">MGVKEIVELADTLVSIRTGSSLSYIHKTILTESLQDIKKTYDQIAVENGYSPSYLKNGAAPKLWHLLSEVLGEKVNKINCRLLLEKQLLNSRSINGKKFVEISDALKVESPEGQVPLASEFYIERSPIESSCYQEIHKPRSLTVIKAPRKMGKTSLMVRMLAKARGEGCKTVQLSLNQAESKVFTSTEKFLRWLCANTARQLELDPQLDEYWDEDMGALVSCTLYFQGYLLPKINSPIILAIDEVNQLFDDPSLTRDVFALLRSWHEETRDINEWQKLRLLLINSREVYIPLELNKSPFNIGYYSVELPPFNSEQVLDLALRHRLHLSASVLSQLMDLLGGFPYLVRLAFYQSVRCQIDVQTLLETATHDTGIYHHHLHSQAWCLQQHPDLAIAYQKVLTAQTPIQLDQIQAFKLKSMGLVHLNGDQATVSCELYRQYFKSLSDVGSGEQ</sequence>
<comment type="caution">
    <text evidence="2">The sequence shown here is derived from an EMBL/GenBank/DDBJ whole genome shotgun (WGS) entry which is preliminary data.</text>
</comment>
<dbReference type="RefSeq" id="WP_323273239.1">
    <property type="nucleotide sequence ID" value="NZ_JAYGHT010000028.1"/>
</dbReference>
<dbReference type="InterPro" id="IPR027417">
    <property type="entry name" value="P-loop_NTPase"/>
</dbReference>
<dbReference type="Pfam" id="PF26355">
    <property type="entry name" value="HTH_VMAP-M9"/>
    <property type="match status" value="1"/>
</dbReference>
<dbReference type="Gene3D" id="3.40.50.300">
    <property type="entry name" value="P-loop containing nucleotide triphosphate hydrolases"/>
    <property type="match status" value="1"/>
</dbReference>
<protein>
    <submittedName>
        <fullName evidence="2">AAA-like domain-containing protein</fullName>
    </submittedName>
</protein>
<organism evidence="2 3">
    <name type="scientific">Limnoraphis robusta CCNP1315</name>
    <dbReference type="NCBI Taxonomy" id="3110306"/>
    <lineage>
        <taxon>Bacteria</taxon>
        <taxon>Bacillati</taxon>
        <taxon>Cyanobacteriota</taxon>
        <taxon>Cyanophyceae</taxon>
        <taxon>Oscillatoriophycideae</taxon>
        <taxon>Oscillatoriales</taxon>
        <taxon>Sirenicapillariaceae</taxon>
        <taxon>Limnoraphis</taxon>
    </lineage>
</organism>
<dbReference type="EMBL" id="JAYGHT010000028">
    <property type="protein sequence ID" value="MEA5519376.1"/>
    <property type="molecule type" value="Genomic_DNA"/>
</dbReference>
<evidence type="ECO:0000313" key="3">
    <source>
        <dbReference type="Proteomes" id="UP001301728"/>
    </source>
</evidence>
<accession>A0ABU5TWT5</accession>
<reference evidence="2 3" key="1">
    <citation type="submission" date="2023-12" db="EMBL/GenBank/DDBJ databases">
        <title>Baltic Sea Cyanobacteria.</title>
        <authorList>
            <person name="Delbaje E."/>
            <person name="Fewer D.P."/>
            <person name="Shishido T.K."/>
        </authorList>
    </citation>
    <scope>NUCLEOTIDE SEQUENCE [LARGE SCALE GENOMIC DNA]</scope>
    <source>
        <strain evidence="2 3">CCNP 1315</strain>
    </source>
</reference>
<proteinExistence type="predicted"/>
<dbReference type="InterPro" id="IPR058651">
    <property type="entry name" value="HTH_VMAP-M9"/>
</dbReference>
<dbReference type="Proteomes" id="UP001301728">
    <property type="component" value="Unassembled WGS sequence"/>
</dbReference>
<evidence type="ECO:0000313" key="2">
    <source>
        <dbReference type="EMBL" id="MEA5519376.1"/>
    </source>
</evidence>
<dbReference type="Pfam" id="PF14516">
    <property type="entry name" value="AAA_35"/>
    <property type="match status" value="1"/>
</dbReference>